<dbReference type="AlphaFoldDB" id="A0A1H6VKW5"/>
<evidence type="ECO:0000259" key="1">
    <source>
        <dbReference type="Pfam" id="PF15639"/>
    </source>
</evidence>
<evidence type="ECO:0000313" key="2">
    <source>
        <dbReference type="EMBL" id="SEJ00805.1"/>
    </source>
</evidence>
<dbReference type="EMBL" id="FNYA01000005">
    <property type="protein sequence ID" value="SEJ00805.1"/>
    <property type="molecule type" value="Genomic_DNA"/>
</dbReference>
<organism evidence="2 3">
    <name type="scientific">Flavobacterium terrigena</name>
    <dbReference type="NCBI Taxonomy" id="402734"/>
    <lineage>
        <taxon>Bacteria</taxon>
        <taxon>Pseudomonadati</taxon>
        <taxon>Bacteroidota</taxon>
        <taxon>Flavobacteriia</taxon>
        <taxon>Flavobacteriales</taxon>
        <taxon>Flavobacteriaceae</taxon>
        <taxon>Flavobacterium</taxon>
    </lineage>
</organism>
<name>A0A1H6VKW5_9FLAO</name>
<protein>
    <submittedName>
        <fullName evidence="2">Metallopeptidase toxin 3</fullName>
    </submittedName>
</protein>
<dbReference type="InterPro" id="IPR028913">
    <property type="entry name" value="Tox-MPTase3_dom"/>
</dbReference>
<dbReference type="OrthoDB" id="878730at2"/>
<reference evidence="3" key="1">
    <citation type="submission" date="2016-10" db="EMBL/GenBank/DDBJ databases">
        <authorList>
            <person name="Varghese N."/>
            <person name="Submissions S."/>
        </authorList>
    </citation>
    <scope>NUCLEOTIDE SEQUENCE [LARGE SCALE GENOMIC DNA]</scope>
    <source>
        <strain evidence="3">DSM 17934</strain>
    </source>
</reference>
<keyword evidence="3" id="KW-1185">Reference proteome</keyword>
<dbReference type="STRING" id="402734.SAMN05660918_2133"/>
<dbReference type="Proteomes" id="UP000199702">
    <property type="component" value="Unassembled WGS sequence"/>
</dbReference>
<proteinExistence type="predicted"/>
<evidence type="ECO:0000313" key="3">
    <source>
        <dbReference type="Proteomes" id="UP000199702"/>
    </source>
</evidence>
<feature type="domain" description="Tox-MPTase3" evidence="1">
    <location>
        <begin position="290"/>
        <end position="425"/>
    </location>
</feature>
<sequence length="441" mass="48840">MKLTTLNSRTIKKHEKVLKKVEGFKAFTKFKTTERTEVSSIYDFSVEANDVKMLEINNIKTFTFKVNRTIDNGLFENLLITQQVDSTYTAKLLQYTLTESEKTALLSGTAVDVNGKLNVINIDDPNLITDVMGKYDGESCYDNVFVFEEHPCATGLHAYGDSGCKLPIGQQAQSGSFVSAIISVPCDDGGGGGDLGTGVVTSPTGGGGAGSPSPYNLFFSSLLFNIQEWFYNQLEDLQANIVYYLNQNGYNTTSRNFVNEFMNEAYLNPLSMDDYVIASPNFKMRKSDQIKYPEFTKMLKNLKSNVQNNPIILNKLILYSGLTQNQVLEKLTFGQGPLIKFVPNLTGPSGPNYGNFDHDTPNIININANFALGMEVAQLDSTVQATGFLMAITILHEFVHYGNHLTDFDTNGNEMGNMFEIGSFGVLITKSNAGHFYTQFK</sequence>
<accession>A0A1H6VKW5</accession>
<gene>
    <name evidence="2" type="ORF">SAMN05660918_2133</name>
</gene>
<dbReference type="Pfam" id="PF15639">
    <property type="entry name" value="Tox-MPTase3"/>
    <property type="match status" value="1"/>
</dbReference>